<dbReference type="GO" id="GO:0000287">
    <property type="term" value="F:magnesium ion binding"/>
    <property type="evidence" value="ECO:0007669"/>
    <property type="project" value="InterPro"/>
</dbReference>
<dbReference type="InterPro" id="IPR015813">
    <property type="entry name" value="Pyrv/PenolPyrv_kinase-like_dom"/>
</dbReference>
<comment type="cofactor">
    <cofactor evidence="1">
        <name>Mg(2+)</name>
        <dbReference type="ChEBI" id="CHEBI:18420"/>
    </cofactor>
</comment>
<dbReference type="NCBIfam" id="TIGR01064">
    <property type="entry name" value="pyruv_kin"/>
    <property type="match status" value="1"/>
</dbReference>
<dbReference type="EC" id="2.7.1.40" evidence="5 15"/>
<dbReference type="PANTHER" id="PTHR11817">
    <property type="entry name" value="PYRUVATE KINASE"/>
    <property type="match status" value="1"/>
</dbReference>
<evidence type="ECO:0000256" key="5">
    <source>
        <dbReference type="ARBA" id="ARBA00012142"/>
    </source>
</evidence>
<evidence type="ECO:0000259" key="17">
    <source>
        <dbReference type="Pfam" id="PF02887"/>
    </source>
</evidence>
<keyword evidence="8" id="KW-0547">Nucleotide-binding</keyword>
<dbReference type="EMBL" id="JANEYG010000205">
    <property type="protein sequence ID" value="KAJ8911245.1"/>
    <property type="molecule type" value="Genomic_DNA"/>
</dbReference>
<keyword evidence="12 15" id="KW-0324">Glycolysis</keyword>
<dbReference type="FunFam" id="2.40.33.10:FF:000001">
    <property type="entry name" value="Pyruvate kinase"/>
    <property type="match status" value="1"/>
</dbReference>
<dbReference type="Proteomes" id="UP001159042">
    <property type="component" value="Unassembled WGS sequence"/>
</dbReference>
<comment type="catalytic activity">
    <reaction evidence="14">
        <text>pyruvate + ATP = phosphoenolpyruvate + ADP + H(+)</text>
        <dbReference type="Rhea" id="RHEA:18157"/>
        <dbReference type="ChEBI" id="CHEBI:15361"/>
        <dbReference type="ChEBI" id="CHEBI:15378"/>
        <dbReference type="ChEBI" id="CHEBI:30616"/>
        <dbReference type="ChEBI" id="CHEBI:58702"/>
        <dbReference type="ChEBI" id="CHEBI:456216"/>
        <dbReference type="EC" id="2.7.1.40"/>
    </reaction>
    <physiologicalReaction direction="right-to-left" evidence="14">
        <dbReference type="Rhea" id="RHEA:18159"/>
    </physiologicalReaction>
</comment>
<evidence type="ECO:0000259" key="16">
    <source>
        <dbReference type="Pfam" id="PF00224"/>
    </source>
</evidence>
<keyword evidence="10" id="KW-0067">ATP-binding</keyword>
<dbReference type="Gene3D" id="3.40.1380.20">
    <property type="entry name" value="Pyruvate kinase, C-terminal domain"/>
    <property type="match status" value="1"/>
</dbReference>
<dbReference type="FunFam" id="3.20.20.60:FF:000001">
    <property type="entry name" value="Pyruvate kinase"/>
    <property type="match status" value="1"/>
</dbReference>
<name>A0AAV8VAE8_9CUCU</name>
<comment type="pathway">
    <text evidence="3 15">Carbohydrate degradation; glycolysis; pyruvate from D-glyceraldehyde 3-phosphate: step 5/5.</text>
</comment>
<dbReference type="Gene3D" id="3.20.20.60">
    <property type="entry name" value="Phosphoenolpyruvate-binding domains"/>
    <property type="match status" value="1"/>
</dbReference>
<accession>A0AAV8VAE8</accession>
<evidence type="ECO:0000256" key="14">
    <source>
        <dbReference type="ARBA" id="ARBA00048967"/>
    </source>
</evidence>
<dbReference type="NCBIfam" id="NF004491">
    <property type="entry name" value="PRK05826.1"/>
    <property type="match status" value="1"/>
</dbReference>
<gene>
    <name evidence="18" type="ORF">NQ315_004438</name>
</gene>
<keyword evidence="6 15" id="KW-0808">Transferase</keyword>
<dbReference type="Gene3D" id="2.40.33.10">
    <property type="entry name" value="PK beta-barrel domain-like"/>
    <property type="match status" value="1"/>
</dbReference>
<protein>
    <recommendedName>
        <fullName evidence="5 15">Pyruvate kinase</fullName>
        <ecNumber evidence="5 15">2.7.1.40</ecNumber>
    </recommendedName>
</protein>
<keyword evidence="11 15" id="KW-0460">Magnesium</keyword>
<evidence type="ECO:0000256" key="6">
    <source>
        <dbReference type="ARBA" id="ARBA00022679"/>
    </source>
</evidence>
<dbReference type="GO" id="GO:0030955">
    <property type="term" value="F:potassium ion binding"/>
    <property type="evidence" value="ECO:0007669"/>
    <property type="project" value="InterPro"/>
</dbReference>
<evidence type="ECO:0000256" key="11">
    <source>
        <dbReference type="ARBA" id="ARBA00022842"/>
    </source>
</evidence>
<dbReference type="InterPro" id="IPR015793">
    <property type="entry name" value="Pyrv_Knase_brl"/>
</dbReference>
<evidence type="ECO:0000256" key="9">
    <source>
        <dbReference type="ARBA" id="ARBA00022777"/>
    </source>
</evidence>
<evidence type="ECO:0000256" key="13">
    <source>
        <dbReference type="ARBA" id="ARBA00023317"/>
    </source>
</evidence>
<evidence type="ECO:0000256" key="12">
    <source>
        <dbReference type="ARBA" id="ARBA00023152"/>
    </source>
</evidence>
<evidence type="ECO:0000256" key="10">
    <source>
        <dbReference type="ARBA" id="ARBA00022840"/>
    </source>
</evidence>
<comment type="cofactor">
    <cofactor evidence="2">
        <name>K(+)</name>
        <dbReference type="ChEBI" id="CHEBI:29103"/>
    </cofactor>
</comment>
<dbReference type="GO" id="GO:0006950">
    <property type="term" value="P:response to stress"/>
    <property type="evidence" value="ECO:0007669"/>
    <property type="project" value="UniProtKB-ARBA"/>
</dbReference>
<dbReference type="SUPFAM" id="SSF52935">
    <property type="entry name" value="PK C-terminal domain-like"/>
    <property type="match status" value="1"/>
</dbReference>
<feature type="domain" description="Pyruvate kinase C-terminal" evidence="17">
    <location>
        <begin position="323"/>
        <end position="425"/>
    </location>
</feature>
<keyword evidence="19" id="KW-1185">Reference proteome</keyword>
<dbReference type="GO" id="GO:0016301">
    <property type="term" value="F:kinase activity"/>
    <property type="evidence" value="ECO:0007669"/>
    <property type="project" value="UniProtKB-KW"/>
</dbReference>
<dbReference type="InterPro" id="IPR040442">
    <property type="entry name" value="Pyrv_kinase-like_dom_sf"/>
</dbReference>
<evidence type="ECO:0000256" key="4">
    <source>
        <dbReference type="ARBA" id="ARBA00008663"/>
    </source>
</evidence>
<sequence length="506" mass="54335">MGIMLSKAYVLRQFVKLMLKKGTHVGTLLDTRGPEIRTHLFENGGVNLQGGQTIAVSVNEVLGTKERFSVNYSGLINDVKVGGTILVDDGNVELTITAIDQVAGDIICTVKNDAYIKDRRGINVPSVQLNMEFLDEKDRADIIFGCKEEVDFLAASFVRRAADVEVIRAIFTEHNNTHTQIISKIENREGVDNLDEIIAASDGVMVARGDLGVEVLAEEVPLIQKEIIAKCNAAGKIVITATQMLESMQESPRPTRAEVSDVANAVLDGTDAVMLSGESAAGKYPLEAVEMMSKIAQRTEVEIDFDKMTARALLGSERHTASAVALSVADSVTDLDAKVVVAATKSGTTARTISKHRPAAPILAATPSHKAARALSLNFGVHPVIVPDAYNSDDMIAQSEKVAKEVAGLEKGDVAVITGGLPGGEVSALVACTGEGRSLETGDTSAEDLPIVRLWSFTNEMEDIIDNHFLITYPELDFVIEVTLIGSEDFEQALDPVLGRTMHLIL</sequence>
<dbReference type="InterPro" id="IPR036918">
    <property type="entry name" value="Pyrv_Knase_C_sf"/>
</dbReference>
<dbReference type="SUPFAM" id="SSF51621">
    <property type="entry name" value="Phosphoenolpyruvate/pyruvate domain"/>
    <property type="match status" value="1"/>
</dbReference>
<dbReference type="InterPro" id="IPR015806">
    <property type="entry name" value="Pyrv_Knase_insert_dom_sf"/>
</dbReference>
<comment type="similarity">
    <text evidence="4 15">Belongs to the pyruvate kinase family.</text>
</comment>
<evidence type="ECO:0000256" key="15">
    <source>
        <dbReference type="RuleBase" id="RU000504"/>
    </source>
</evidence>
<evidence type="ECO:0000256" key="7">
    <source>
        <dbReference type="ARBA" id="ARBA00022723"/>
    </source>
</evidence>
<dbReference type="Pfam" id="PF02887">
    <property type="entry name" value="PK_C"/>
    <property type="match status" value="1"/>
</dbReference>
<keyword evidence="9 15" id="KW-0418">Kinase</keyword>
<dbReference type="AlphaFoldDB" id="A0AAV8VAE8"/>
<evidence type="ECO:0000256" key="2">
    <source>
        <dbReference type="ARBA" id="ARBA00001958"/>
    </source>
</evidence>
<proteinExistence type="inferred from homology"/>
<evidence type="ECO:0000256" key="8">
    <source>
        <dbReference type="ARBA" id="ARBA00022741"/>
    </source>
</evidence>
<dbReference type="Pfam" id="PF00224">
    <property type="entry name" value="PK"/>
    <property type="match status" value="1"/>
</dbReference>
<feature type="domain" description="Pyruvate kinase barrel" evidence="16">
    <location>
        <begin position="17"/>
        <end position="289"/>
    </location>
</feature>
<dbReference type="PRINTS" id="PR01050">
    <property type="entry name" value="PYRUVTKNASE"/>
</dbReference>
<keyword evidence="7" id="KW-0479">Metal-binding</keyword>
<dbReference type="InterPro" id="IPR015795">
    <property type="entry name" value="Pyrv_Knase_C"/>
</dbReference>
<dbReference type="InterPro" id="IPR001697">
    <property type="entry name" value="Pyr_Knase"/>
</dbReference>
<dbReference type="SUPFAM" id="SSF50800">
    <property type="entry name" value="PK beta-barrel domain-like"/>
    <property type="match status" value="1"/>
</dbReference>
<dbReference type="GO" id="GO:0005524">
    <property type="term" value="F:ATP binding"/>
    <property type="evidence" value="ECO:0007669"/>
    <property type="project" value="UniProtKB-KW"/>
</dbReference>
<evidence type="ECO:0000313" key="18">
    <source>
        <dbReference type="EMBL" id="KAJ8911245.1"/>
    </source>
</evidence>
<evidence type="ECO:0000313" key="19">
    <source>
        <dbReference type="Proteomes" id="UP001159042"/>
    </source>
</evidence>
<evidence type="ECO:0000256" key="3">
    <source>
        <dbReference type="ARBA" id="ARBA00004997"/>
    </source>
</evidence>
<dbReference type="InterPro" id="IPR011037">
    <property type="entry name" value="Pyrv_Knase-like_insert_dom_sf"/>
</dbReference>
<dbReference type="GO" id="GO:0004743">
    <property type="term" value="F:pyruvate kinase activity"/>
    <property type="evidence" value="ECO:0007669"/>
    <property type="project" value="UniProtKB-EC"/>
</dbReference>
<dbReference type="NCBIfam" id="NF004978">
    <property type="entry name" value="PRK06354.1"/>
    <property type="match status" value="1"/>
</dbReference>
<keyword evidence="13" id="KW-0670">Pyruvate</keyword>
<organism evidence="18 19">
    <name type="scientific">Exocentrus adspersus</name>
    <dbReference type="NCBI Taxonomy" id="1586481"/>
    <lineage>
        <taxon>Eukaryota</taxon>
        <taxon>Metazoa</taxon>
        <taxon>Ecdysozoa</taxon>
        <taxon>Arthropoda</taxon>
        <taxon>Hexapoda</taxon>
        <taxon>Insecta</taxon>
        <taxon>Pterygota</taxon>
        <taxon>Neoptera</taxon>
        <taxon>Endopterygota</taxon>
        <taxon>Coleoptera</taxon>
        <taxon>Polyphaga</taxon>
        <taxon>Cucujiformia</taxon>
        <taxon>Chrysomeloidea</taxon>
        <taxon>Cerambycidae</taxon>
        <taxon>Lamiinae</taxon>
        <taxon>Acanthocinini</taxon>
        <taxon>Exocentrus</taxon>
    </lineage>
</organism>
<reference evidence="18 19" key="1">
    <citation type="journal article" date="2023" name="Insect Mol. Biol.">
        <title>Genome sequencing provides insights into the evolution of gene families encoding plant cell wall-degrading enzymes in longhorned beetles.</title>
        <authorList>
            <person name="Shin N.R."/>
            <person name="Okamura Y."/>
            <person name="Kirsch R."/>
            <person name="Pauchet Y."/>
        </authorList>
    </citation>
    <scope>NUCLEOTIDE SEQUENCE [LARGE SCALE GENOMIC DNA]</scope>
    <source>
        <strain evidence="18">EAD_L_NR</strain>
    </source>
</reference>
<comment type="caution">
    <text evidence="18">The sequence shown here is derived from an EMBL/GenBank/DDBJ whole genome shotgun (WGS) entry which is preliminary data.</text>
</comment>
<evidence type="ECO:0000256" key="1">
    <source>
        <dbReference type="ARBA" id="ARBA00001946"/>
    </source>
</evidence>